<keyword evidence="1" id="KW-1133">Transmembrane helix</keyword>
<dbReference type="Proteomes" id="UP000504603">
    <property type="component" value="Unplaced"/>
</dbReference>
<sequence length="344" mass="37855">MAPLLVLEGEKLQKLARLVRNQEIESVHNIVFKSEEDLAKYERDVSENYNKAIKLLDDADAMMVDFQNDETRSSIAHDVYSYVQKAVNSSLQAVRNYTLRKSYLEKISDHSKELFEALANLDPTDIPEVGRLAEEAAQYNKALEEFLAKHQSKASINFSQLLKQEGTTFEELVNRYKNKRGLPGLFEDLEDEEKLAVYNDIIEASGRGRVIEIKEIATTAAGVAVLILAAGVMIWDIFTSAHPLETATRDAMMNVASIGGALVGEVVEAALPSLLGIEASSLFVMATAIVTSFVGAFVIGEFVGWLIDIIFSSGGTYPHSTDGHICYVAPLPDGEALARQISHQ</sequence>
<name>A0A6J1DWV3_MOMCH</name>
<protein>
    <submittedName>
        <fullName evidence="3">Uncharacterized protein LOC111023876</fullName>
    </submittedName>
</protein>
<dbReference type="OrthoDB" id="542365at2759"/>
<feature type="transmembrane region" description="Helical" evidence="1">
    <location>
        <begin position="216"/>
        <end position="235"/>
    </location>
</feature>
<organism evidence="2 3">
    <name type="scientific">Momordica charantia</name>
    <name type="common">Bitter gourd</name>
    <name type="synonym">Balsam pear</name>
    <dbReference type="NCBI Taxonomy" id="3673"/>
    <lineage>
        <taxon>Eukaryota</taxon>
        <taxon>Viridiplantae</taxon>
        <taxon>Streptophyta</taxon>
        <taxon>Embryophyta</taxon>
        <taxon>Tracheophyta</taxon>
        <taxon>Spermatophyta</taxon>
        <taxon>Magnoliopsida</taxon>
        <taxon>eudicotyledons</taxon>
        <taxon>Gunneridae</taxon>
        <taxon>Pentapetalae</taxon>
        <taxon>rosids</taxon>
        <taxon>fabids</taxon>
        <taxon>Cucurbitales</taxon>
        <taxon>Cucurbitaceae</taxon>
        <taxon>Momordiceae</taxon>
        <taxon>Momordica</taxon>
    </lineage>
</organism>
<feature type="transmembrane region" description="Helical" evidence="1">
    <location>
        <begin position="282"/>
        <end position="307"/>
    </location>
</feature>
<evidence type="ECO:0000256" key="1">
    <source>
        <dbReference type="SAM" id="Phobius"/>
    </source>
</evidence>
<dbReference type="AlphaFoldDB" id="A0A6J1DWV3"/>
<gene>
    <name evidence="3" type="primary">LOC111023876</name>
</gene>
<dbReference type="RefSeq" id="XP_022157066.1">
    <property type="nucleotide sequence ID" value="XM_022301374.1"/>
</dbReference>
<keyword evidence="1" id="KW-0472">Membrane</keyword>
<evidence type="ECO:0000313" key="3">
    <source>
        <dbReference type="RefSeq" id="XP_022157066.1"/>
    </source>
</evidence>
<dbReference type="KEGG" id="mcha:111023876"/>
<evidence type="ECO:0000313" key="2">
    <source>
        <dbReference type="Proteomes" id="UP000504603"/>
    </source>
</evidence>
<keyword evidence="2" id="KW-1185">Reference proteome</keyword>
<reference evidence="3" key="1">
    <citation type="submission" date="2025-08" db="UniProtKB">
        <authorList>
            <consortium name="RefSeq"/>
        </authorList>
    </citation>
    <scope>IDENTIFICATION</scope>
    <source>
        <strain evidence="3">OHB3-1</strain>
    </source>
</reference>
<proteinExistence type="predicted"/>
<dbReference type="GeneID" id="111023876"/>
<feature type="transmembrane region" description="Helical" evidence="1">
    <location>
        <begin position="255"/>
        <end position="275"/>
    </location>
</feature>
<accession>A0A6J1DWV3</accession>
<keyword evidence="1" id="KW-0812">Transmembrane</keyword>